<dbReference type="InterPro" id="IPR045154">
    <property type="entry name" value="PCF11-like"/>
</dbReference>
<dbReference type="GO" id="GO:0000993">
    <property type="term" value="F:RNA polymerase II complex binding"/>
    <property type="evidence" value="ECO:0007669"/>
    <property type="project" value="InterPro"/>
</dbReference>
<feature type="compositionally biased region" description="Polar residues" evidence="2">
    <location>
        <begin position="458"/>
        <end position="488"/>
    </location>
</feature>
<keyword evidence="5" id="KW-1185">Reference proteome</keyword>
<dbReference type="FunFam" id="1.25.40.90:FF:000023">
    <property type="entry name" value="polyadenylation and cleavage factor homolog 4"/>
    <property type="match status" value="1"/>
</dbReference>
<dbReference type="EMBL" id="JAIWQS010000006">
    <property type="protein sequence ID" value="KAJ8761881.1"/>
    <property type="molecule type" value="Genomic_DNA"/>
</dbReference>
<dbReference type="PANTHER" id="PTHR15921:SF12">
    <property type="entry name" value="POLYADENYLATION AND CLEAVAGE FACTOR HOMOLOG 4"/>
    <property type="match status" value="1"/>
</dbReference>
<feature type="region of interest" description="Disordered" evidence="2">
    <location>
        <begin position="436"/>
        <end position="516"/>
    </location>
</feature>
<dbReference type="Gene3D" id="1.25.40.90">
    <property type="match status" value="1"/>
</dbReference>
<dbReference type="SMART" id="SM00582">
    <property type="entry name" value="RPR"/>
    <property type="match status" value="1"/>
</dbReference>
<dbReference type="PROSITE" id="PS00028">
    <property type="entry name" value="ZINC_FINGER_C2H2_1"/>
    <property type="match status" value="1"/>
</dbReference>
<feature type="region of interest" description="Disordered" evidence="2">
    <location>
        <begin position="573"/>
        <end position="595"/>
    </location>
</feature>
<evidence type="ECO:0000259" key="3">
    <source>
        <dbReference type="PROSITE" id="PS51391"/>
    </source>
</evidence>
<dbReference type="InterPro" id="IPR006569">
    <property type="entry name" value="CID_dom"/>
</dbReference>
<dbReference type="AlphaFoldDB" id="A0AAV8T676"/>
<evidence type="ECO:0000313" key="5">
    <source>
        <dbReference type="Proteomes" id="UP001159364"/>
    </source>
</evidence>
<keyword evidence="1" id="KW-0507">mRNA processing</keyword>
<dbReference type="GO" id="GO:0031124">
    <property type="term" value="P:mRNA 3'-end processing"/>
    <property type="evidence" value="ECO:0007669"/>
    <property type="project" value="InterPro"/>
</dbReference>
<dbReference type="InterPro" id="IPR008942">
    <property type="entry name" value="ENTH_VHS"/>
</dbReference>
<evidence type="ECO:0000313" key="4">
    <source>
        <dbReference type="EMBL" id="KAJ8761881.1"/>
    </source>
</evidence>
<dbReference type="Pfam" id="PF23228">
    <property type="entry name" value="zf_PCFS4"/>
    <property type="match status" value="1"/>
</dbReference>
<reference evidence="4 5" key="1">
    <citation type="submission" date="2021-09" db="EMBL/GenBank/DDBJ databases">
        <title>Genomic insights and catalytic innovation underlie evolution of tropane alkaloids biosynthesis.</title>
        <authorList>
            <person name="Wang Y.-J."/>
            <person name="Tian T."/>
            <person name="Huang J.-P."/>
            <person name="Huang S.-X."/>
        </authorList>
    </citation>
    <scope>NUCLEOTIDE SEQUENCE [LARGE SCALE GENOMIC DNA]</scope>
    <source>
        <strain evidence="4">KIB-2018</strain>
        <tissue evidence="4">Leaf</tissue>
    </source>
</reference>
<dbReference type="GO" id="GO:0005849">
    <property type="term" value="C:mRNA cleavage factor complex"/>
    <property type="evidence" value="ECO:0007669"/>
    <property type="project" value="TreeGrafter"/>
</dbReference>
<dbReference type="InterPro" id="IPR013087">
    <property type="entry name" value="Znf_C2H2_type"/>
</dbReference>
<dbReference type="GO" id="GO:0006369">
    <property type="term" value="P:termination of RNA polymerase II transcription"/>
    <property type="evidence" value="ECO:0007669"/>
    <property type="project" value="InterPro"/>
</dbReference>
<dbReference type="Proteomes" id="UP001159364">
    <property type="component" value="Linkage Group LG06"/>
</dbReference>
<protein>
    <recommendedName>
        <fullName evidence="3">CID domain-containing protein</fullName>
    </recommendedName>
</protein>
<organism evidence="4 5">
    <name type="scientific">Erythroxylum novogranatense</name>
    <dbReference type="NCBI Taxonomy" id="1862640"/>
    <lineage>
        <taxon>Eukaryota</taxon>
        <taxon>Viridiplantae</taxon>
        <taxon>Streptophyta</taxon>
        <taxon>Embryophyta</taxon>
        <taxon>Tracheophyta</taxon>
        <taxon>Spermatophyta</taxon>
        <taxon>Magnoliopsida</taxon>
        <taxon>eudicotyledons</taxon>
        <taxon>Gunneridae</taxon>
        <taxon>Pentapetalae</taxon>
        <taxon>rosids</taxon>
        <taxon>fabids</taxon>
        <taxon>Malpighiales</taxon>
        <taxon>Erythroxylaceae</taxon>
        <taxon>Erythroxylum</taxon>
    </lineage>
</organism>
<accession>A0AAV8T676</accession>
<dbReference type="Pfam" id="PF04818">
    <property type="entry name" value="CID"/>
    <property type="match status" value="1"/>
</dbReference>
<feature type="region of interest" description="Disordered" evidence="2">
    <location>
        <begin position="1"/>
        <end position="32"/>
    </location>
</feature>
<dbReference type="InterPro" id="IPR057242">
    <property type="entry name" value="PCFS4-like"/>
</dbReference>
<dbReference type="GO" id="GO:0005737">
    <property type="term" value="C:cytoplasm"/>
    <property type="evidence" value="ECO:0007669"/>
    <property type="project" value="TreeGrafter"/>
</dbReference>
<feature type="domain" description="CID" evidence="3">
    <location>
        <begin position="67"/>
        <end position="195"/>
    </location>
</feature>
<evidence type="ECO:0000256" key="2">
    <source>
        <dbReference type="SAM" id="MobiDB-lite"/>
    </source>
</evidence>
<name>A0AAV8T676_9ROSI</name>
<sequence>MDSQKLLVSRENPRQIPFPTASKPLPNDLSHKSPPTILDRFRALVKQREEEIRVSGDDTDIVPPPLSTGDVVQLYELLLSELIFNSKPIITDLTIVAGEQREHAEGIADAICARIVEVPVDQKLPSLYLLDSIVKNIGREYVKYFSPRLPEVFCEAYRQIQPNLYKSMRHLFGTWSTVFPPSVLRKIETELEFSSEINNRSSSLNSLRASESPRPTHGIHVNPKYLRQLEHSTVDNLARGAASTLKYGQKPAIDFDVHDSDPMEEVGAQRINTATGGGRTSFALGANKIHSSQISRSTRPLSPARIGVDRPLASGVDDFAAFEYGAGRVIGKNVEINDWKTKNYSGDNRNRFETSIAYGLSNGLDLKRPRALIDAYGEDKGNRITNTKPPLQVERLDVNGISSTTVTRSWQSTEEEEFDWEDMSPTLADRGPNNEFLPSATPPFGNIRARPGLERSGRLSTGNIPGYQTQRNQNIGSGYYQETWSSPNHFPRSGHLSNTKGRGKDLHIPFPGSDISSSRDYLASNADKFSDSDAVTVRPPAMISRLGSNVDSNGSGTWSGTMPTSTAMRPPVNVHKSNPPPIHSLFPPQNEIHNQFDSINSSSTIMNQGLPKPSFIPDQHFNNFHSKEHTFKKQLPLPNQRDALSQQNQVRVHPFRSNYHPSLEKGEKFPPSSIASMPPLQLAPPASQGYGMQGVKTATSIVPSNHVPVVQLPLAINNVPNIHLQMGIQPPLPPGPPPSQLITIAHNAGQLAPNQPAGGAFPGLINSLMAQGLISLPAQDPIGLEFNADLLKVRNELAVSPLYTDLPRQCTTCGLRFKCQEEHSSHMDWHVTKNRMSKNRKQKPSRKWFVSGSMWLSGAEALGSEAVPGFLPTETIIEKKDDEEMAVPAEEEQTACALCGEPFDDFYSDETEEWMYKGAVYLNAPNGSTVGLDRSELGPIVHAKCRTESSVIPS</sequence>
<dbReference type="InterPro" id="IPR047415">
    <property type="entry name" value="Pcf11_CID"/>
</dbReference>
<dbReference type="PROSITE" id="PS51391">
    <property type="entry name" value="CID"/>
    <property type="match status" value="1"/>
</dbReference>
<dbReference type="PANTHER" id="PTHR15921">
    <property type="entry name" value="PRE-MRNA CLEAVAGE COMPLEX II"/>
    <property type="match status" value="1"/>
</dbReference>
<dbReference type="CDD" id="cd16982">
    <property type="entry name" value="CID_Pcf11"/>
    <property type="match status" value="1"/>
</dbReference>
<dbReference type="GO" id="GO:0003729">
    <property type="term" value="F:mRNA binding"/>
    <property type="evidence" value="ECO:0007669"/>
    <property type="project" value="InterPro"/>
</dbReference>
<dbReference type="SUPFAM" id="SSF48464">
    <property type="entry name" value="ENTH/VHS domain"/>
    <property type="match status" value="1"/>
</dbReference>
<evidence type="ECO:0000256" key="1">
    <source>
        <dbReference type="ARBA" id="ARBA00022664"/>
    </source>
</evidence>
<proteinExistence type="predicted"/>
<gene>
    <name evidence="4" type="ORF">K2173_005592</name>
</gene>
<comment type="caution">
    <text evidence="4">The sequence shown here is derived from an EMBL/GenBank/DDBJ whole genome shotgun (WGS) entry which is preliminary data.</text>
</comment>